<feature type="domain" description="FDX-ACB" evidence="1">
    <location>
        <begin position="154"/>
        <end position="245"/>
    </location>
</feature>
<dbReference type="Gene3D" id="3.30.930.10">
    <property type="entry name" value="Bira Bifunctional Protein, Domain 2"/>
    <property type="match status" value="1"/>
</dbReference>
<name>A0A0F9EMR8_9ZZZZ</name>
<protein>
    <recommendedName>
        <fullName evidence="1">FDX-ACB domain-containing protein</fullName>
    </recommendedName>
</protein>
<dbReference type="InterPro" id="IPR041616">
    <property type="entry name" value="PheRS_beta_core"/>
</dbReference>
<evidence type="ECO:0000259" key="1">
    <source>
        <dbReference type="PROSITE" id="PS51447"/>
    </source>
</evidence>
<dbReference type="Gene3D" id="3.30.70.380">
    <property type="entry name" value="Ferrodoxin-fold anticodon-binding domain"/>
    <property type="match status" value="1"/>
</dbReference>
<comment type="caution">
    <text evidence="2">The sequence shown here is derived from an EMBL/GenBank/DDBJ whole genome shotgun (WGS) entry which is preliminary data.</text>
</comment>
<dbReference type="InterPro" id="IPR036690">
    <property type="entry name" value="Fdx_antiC-bd_sf"/>
</dbReference>
<reference evidence="2" key="1">
    <citation type="journal article" date="2015" name="Nature">
        <title>Complex archaea that bridge the gap between prokaryotes and eukaryotes.</title>
        <authorList>
            <person name="Spang A."/>
            <person name="Saw J.H."/>
            <person name="Jorgensen S.L."/>
            <person name="Zaremba-Niedzwiedzka K."/>
            <person name="Martijn J."/>
            <person name="Lind A.E."/>
            <person name="van Eijk R."/>
            <person name="Schleper C."/>
            <person name="Guy L."/>
            <person name="Ettema T.J."/>
        </authorList>
    </citation>
    <scope>NUCLEOTIDE SEQUENCE</scope>
</reference>
<accession>A0A0F9EMR8</accession>
<evidence type="ECO:0000313" key="2">
    <source>
        <dbReference type="EMBL" id="KKL75388.1"/>
    </source>
</evidence>
<gene>
    <name evidence="2" type="ORF">LCGC14_2055370</name>
</gene>
<dbReference type="SUPFAM" id="SSF55681">
    <property type="entry name" value="Class II aaRS and biotin synthetases"/>
    <property type="match status" value="1"/>
</dbReference>
<dbReference type="InterPro" id="IPR045864">
    <property type="entry name" value="aa-tRNA-synth_II/BPL/LPL"/>
</dbReference>
<dbReference type="InterPro" id="IPR005121">
    <property type="entry name" value="Fdx_antiC-bd"/>
</dbReference>
<dbReference type="PROSITE" id="PS51447">
    <property type="entry name" value="FDX_ACB"/>
    <property type="match status" value="1"/>
</dbReference>
<dbReference type="AlphaFoldDB" id="A0A0F9EMR8"/>
<dbReference type="Pfam" id="PF03147">
    <property type="entry name" value="FDX-ACB"/>
    <property type="match status" value="1"/>
</dbReference>
<dbReference type="EMBL" id="LAZR01024364">
    <property type="protein sequence ID" value="KKL75388.1"/>
    <property type="molecule type" value="Genomic_DNA"/>
</dbReference>
<feature type="non-terminal residue" evidence="2">
    <location>
        <position position="1"/>
    </location>
</feature>
<dbReference type="SUPFAM" id="SSF54991">
    <property type="entry name" value="Anticodon-binding domain of PheRS"/>
    <property type="match status" value="1"/>
</dbReference>
<sequence>VYNTSFVGSGDTSLVELANPISEEKRYLRGNLAYSLLENIRENLKYYDEVLLFEVGHVFSKKEEYRMLGIAIGTTQNDYFFELKGVVTSLLQGLGLTDFDFMVQEDDGAAVTVRVDGKHIGELRRLDDRRSIVELHMDVLREVVSGELSYEPFPKYPAVMRDISFLVPPQARIGDIVQAMQLVNEHLIQDIDLVDEYTGADADRQSITVRIRFRADDHTLNTAEVDVEMERVVVLLQNSFGAEIR</sequence>
<proteinExistence type="predicted"/>
<organism evidence="2">
    <name type="scientific">marine sediment metagenome</name>
    <dbReference type="NCBI Taxonomy" id="412755"/>
    <lineage>
        <taxon>unclassified sequences</taxon>
        <taxon>metagenomes</taxon>
        <taxon>ecological metagenomes</taxon>
    </lineage>
</organism>
<dbReference type="SMART" id="SM00896">
    <property type="entry name" value="FDX-ACB"/>
    <property type="match status" value="1"/>
</dbReference>
<dbReference type="Pfam" id="PF17759">
    <property type="entry name" value="tRNA_synthFbeta"/>
    <property type="match status" value="1"/>
</dbReference>